<keyword evidence="2" id="KW-1185">Reference proteome</keyword>
<reference evidence="2" key="1">
    <citation type="submission" date="2020-01" db="EMBL/GenBank/DDBJ databases">
        <title>Phosphoaccumulans saitamaens gen. nov., sp. nov., a polyphosphate accumulating bacterium isolated from surface river water.</title>
        <authorList>
            <person name="Watanabe K."/>
            <person name="Suda W."/>
        </authorList>
    </citation>
    <scope>NUCLEOTIDE SEQUENCE [LARGE SCALE GENOMIC DNA]</scope>
    <source>
        <strain evidence="2">ICHIAU1</strain>
    </source>
</reference>
<accession>A0A679HY14</accession>
<dbReference type="InterPro" id="IPR018968">
    <property type="entry name" value="Phasin"/>
</dbReference>
<proteinExistence type="predicted"/>
<dbReference type="EMBL" id="AP022345">
    <property type="protein sequence ID" value="BBU69928.1"/>
    <property type="molecule type" value="Genomic_DNA"/>
</dbReference>
<dbReference type="AlphaFoldDB" id="A0A679HY14"/>
<organism evidence="1 2">
    <name type="scientific">Fluviibacter phosphoraccumulans</name>
    <dbReference type="NCBI Taxonomy" id="1751046"/>
    <lineage>
        <taxon>Bacteria</taxon>
        <taxon>Pseudomonadati</taxon>
        <taxon>Pseudomonadota</taxon>
        <taxon>Betaproteobacteria</taxon>
        <taxon>Rhodocyclales</taxon>
        <taxon>Fluviibacteraceae</taxon>
        <taxon>Fluviibacter</taxon>
    </lineage>
</organism>
<evidence type="ECO:0000313" key="1">
    <source>
        <dbReference type="EMBL" id="BBU69928.1"/>
    </source>
</evidence>
<dbReference type="Proteomes" id="UP000463961">
    <property type="component" value="Chromosome"/>
</dbReference>
<sequence>MSAFNNESILAAQKTAVDTLLSVVNTALASAERVAALNLHATREAFEDLAKNGKAVLSVTSPQEAMALPGNLAQPQIEKGVAYTRSVYEITSAAREDATAIVESKFEDFKQSMATLADKIATASPAGSEVAIATLQSAVDAANQAFARFNESMSQVRELTENNVALVSNATVKAVPKANPKS</sequence>
<dbReference type="Pfam" id="PF09361">
    <property type="entry name" value="Phasin_2"/>
    <property type="match status" value="1"/>
</dbReference>
<evidence type="ECO:0000313" key="2">
    <source>
        <dbReference type="Proteomes" id="UP000463961"/>
    </source>
</evidence>
<dbReference type="RefSeq" id="WP_242451525.1">
    <property type="nucleotide sequence ID" value="NZ_AP019011.1"/>
</dbReference>
<dbReference type="NCBIfam" id="TIGR01841">
    <property type="entry name" value="phasin"/>
    <property type="match status" value="1"/>
</dbReference>
<dbReference type="InterPro" id="IPR010127">
    <property type="entry name" value="Phasin_subfam-1"/>
</dbReference>
<name>A0A679HY14_9RHOO</name>
<protein>
    <submittedName>
        <fullName evidence="1">Uncharacterized protein</fullName>
    </submittedName>
</protein>
<gene>
    <name evidence="1" type="ORF">ICHIAU1_22110</name>
</gene>